<sequence>MTLPTVIIPGYFAGAAPYRSLVADLNQRGIWTTVVPLTQASWVPTIGGRSVQPILQAIAATVEQARAATGSDRVNLVCHSAGGWIARIYLGDEPYDVHPADRDRANAWSGHRHVQTLITLGTPHTSQERWTRRNLDFVNQTYPGAYHADVRYVCFAGKAIFGQRWRTWFTYNSYQITGGDGACWGDGITPIPAAHLEGATNLVLDDVCHSPKPGVAWYGTPSVVDEWATYLQVDSVTSR</sequence>
<reference evidence="1" key="1">
    <citation type="submission" date="2014-11" db="EMBL/GenBank/DDBJ databases">
        <authorList>
            <person name="Malar M.C."/>
            <person name="Sen D."/>
            <person name="Tripathy S."/>
        </authorList>
    </citation>
    <scope>NUCLEOTIDE SEQUENCE</scope>
    <source>
        <strain evidence="1">BDU141951</strain>
    </source>
</reference>
<dbReference type="Gene3D" id="3.40.50.1820">
    <property type="entry name" value="alpha/beta hydrolase"/>
    <property type="match status" value="1"/>
</dbReference>
<gene>
    <name evidence="1" type="ORF">QQ91_012645</name>
</gene>
<name>A0A0C1Y3X7_9CYAN</name>
<reference evidence="1" key="2">
    <citation type="journal article" date="2015" name="Genome Announc.">
        <title>Draft Genome Sequence of Filamentous Marine Cyanobacterium Lyngbya confervoides Strain BDU141951.</title>
        <authorList>
            <person name="Chandrababunaidu M.M."/>
            <person name="Sen D."/>
            <person name="Tripathy S."/>
        </authorList>
    </citation>
    <scope>NUCLEOTIDE SEQUENCE</scope>
    <source>
        <strain evidence="1">BDU141951</strain>
    </source>
</reference>
<dbReference type="PANTHER" id="PTHR47909:SF2">
    <property type="entry name" value="GPI INOSITOL-DEACYLASE"/>
    <property type="match status" value="1"/>
</dbReference>
<protein>
    <submittedName>
        <fullName evidence="1">Lipase</fullName>
    </submittedName>
</protein>
<comment type="caution">
    <text evidence="1">The sequence shown here is derived from an EMBL/GenBank/DDBJ whole genome shotgun (WGS) entry which is preliminary data.</text>
</comment>
<evidence type="ECO:0000313" key="1">
    <source>
        <dbReference type="EMBL" id="NEV67962.1"/>
    </source>
</evidence>
<reference evidence="1" key="3">
    <citation type="submission" date="2020-02" db="EMBL/GenBank/DDBJ databases">
        <authorList>
            <person name="Sarangi A.N."/>
            <person name="Ghosh S."/>
            <person name="Mukherjee M."/>
            <person name="Tripathy S."/>
        </authorList>
    </citation>
    <scope>NUCLEOTIDE SEQUENCE</scope>
    <source>
        <strain evidence="1">BDU141951</strain>
    </source>
</reference>
<organism evidence="1">
    <name type="scientific">Lyngbya confervoides BDU141951</name>
    <dbReference type="NCBI Taxonomy" id="1574623"/>
    <lineage>
        <taxon>Bacteria</taxon>
        <taxon>Bacillati</taxon>
        <taxon>Cyanobacteriota</taxon>
        <taxon>Cyanophyceae</taxon>
        <taxon>Oscillatoriophycideae</taxon>
        <taxon>Oscillatoriales</taxon>
        <taxon>Microcoleaceae</taxon>
        <taxon>Lyngbya</taxon>
    </lineage>
</organism>
<dbReference type="PANTHER" id="PTHR47909">
    <property type="entry name" value="ALPHA/BETA-HYDROLASES SUPERFAMILY PROTEIN"/>
    <property type="match status" value="1"/>
</dbReference>
<dbReference type="SUPFAM" id="SSF53474">
    <property type="entry name" value="alpha/beta-Hydrolases"/>
    <property type="match status" value="1"/>
</dbReference>
<accession>A0A0C1Y3X7</accession>
<proteinExistence type="predicted"/>
<dbReference type="AlphaFoldDB" id="A0A0C1Y3X7"/>
<dbReference type="EMBL" id="JTHE02000003">
    <property type="protein sequence ID" value="NEV67962.1"/>
    <property type="molecule type" value="Genomic_DNA"/>
</dbReference>
<dbReference type="InterPro" id="IPR029058">
    <property type="entry name" value="AB_hydrolase_fold"/>
</dbReference>